<dbReference type="Proteomes" id="UP000660861">
    <property type="component" value="Unassembled WGS sequence"/>
</dbReference>
<keyword evidence="2" id="KW-1185">Reference proteome</keyword>
<proteinExistence type="predicted"/>
<comment type="caution">
    <text evidence="1">The sequence shown here is derived from an EMBL/GenBank/DDBJ whole genome shotgun (WGS) entry which is preliminary data.</text>
</comment>
<dbReference type="EMBL" id="JACRTC010000004">
    <property type="protein sequence ID" value="MBC8570543.1"/>
    <property type="molecule type" value="Genomic_DNA"/>
</dbReference>
<dbReference type="RefSeq" id="WP_262397643.1">
    <property type="nucleotide sequence ID" value="NZ_JACRTC010000004.1"/>
</dbReference>
<dbReference type="AlphaFoldDB" id="A0A926IBR0"/>
<sequence length="420" mass="47272">MANPAFSKRQQAVLRWWTSRSPYRRHDAIICDGAIRSGKTFSMGLSFVVWAMLGFSDAAFALCGRTLGCVRRNLLSPLLPVLASLGFHAQETASQNLVEISYAGRHNRFYLFGGNDESSAARIQGVTLSGALFDEVALLPRSFVEQALARCSVRGSKFWFNCNPEHPGHWFYQEWILKRREKRALYLHFTMRDNPALSPEIIRRYENIYSGAFYERFVLGRWSAAAGAVYPMFSPAAHVVNALPQRMERYLLSCDYGIVNPCSAGLWGLSGGVWYRMREYYYDAKAHGGVLRTDEEHYKAIEALGGGLPVREIVVDPSAASLMETVRSHGRFLPVPADNQVLPGIRAVAAALDEGKIKLWEGCVDSIREFSLYRWDEAAGADRVVKRFDHAMDDIRYFVMHALGRPAGGFFAMAADRWED</sequence>
<dbReference type="Gene3D" id="3.40.50.300">
    <property type="entry name" value="P-loop containing nucleotide triphosphate hydrolases"/>
    <property type="match status" value="1"/>
</dbReference>
<dbReference type="InterPro" id="IPR006437">
    <property type="entry name" value="Phage_terminase_lsu"/>
</dbReference>
<evidence type="ECO:0000313" key="2">
    <source>
        <dbReference type="Proteomes" id="UP000660861"/>
    </source>
</evidence>
<accession>A0A926IBR0</accession>
<name>A0A926IBR0_9FIRM</name>
<protein>
    <submittedName>
        <fullName evidence="1">PBSX family phage terminase large subunit</fullName>
    </submittedName>
</protein>
<dbReference type="NCBIfam" id="TIGR01547">
    <property type="entry name" value="phage_term_2"/>
    <property type="match status" value="1"/>
</dbReference>
<organism evidence="1 2">
    <name type="scientific">Zongyangia hominis</name>
    <dbReference type="NCBI Taxonomy" id="2763677"/>
    <lineage>
        <taxon>Bacteria</taxon>
        <taxon>Bacillati</taxon>
        <taxon>Bacillota</taxon>
        <taxon>Clostridia</taxon>
        <taxon>Eubacteriales</taxon>
        <taxon>Oscillospiraceae</taxon>
        <taxon>Zongyangia</taxon>
    </lineage>
</organism>
<dbReference type="Gene3D" id="3.30.420.280">
    <property type="match status" value="1"/>
</dbReference>
<reference evidence="1" key="1">
    <citation type="submission" date="2020-08" db="EMBL/GenBank/DDBJ databases">
        <title>Genome public.</title>
        <authorList>
            <person name="Liu C."/>
            <person name="Sun Q."/>
        </authorList>
    </citation>
    <scope>NUCLEOTIDE SEQUENCE</scope>
    <source>
        <strain evidence="1">NSJ-54</strain>
    </source>
</reference>
<dbReference type="Pfam" id="PF03237">
    <property type="entry name" value="Terminase_6N"/>
    <property type="match status" value="1"/>
</dbReference>
<dbReference type="InterPro" id="IPR027417">
    <property type="entry name" value="P-loop_NTPase"/>
</dbReference>
<evidence type="ECO:0000313" key="1">
    <source>
        <dbReference type="EMBL" id="MBC8570543.1"/>
    </source>
</evidence>
<gene>
    <name evidence="1" type="ORF">H8709_06820</name>
</gene>